<dbReference type="Proteomes" id="UP000475325">
    <property type="component" value="Unassembled WGS sequence"/>
</dbReference>
<evidence type="ECO:0000256" key="1">
    <source>
        <dbReference type="SAM" id="MobiDB-lite"/>
    </source>
</evidence>
<evidence type="ECO:0000313" key="3">
    <source>
        <dbReference type="Proteomes" id="UP000475325"/>
    </source>
</evidence>
<reference evidence="2 3" key="1">
    <citation type="submission" date="2019-06" db="EMBL/GenBank/DDBJ databases">
        <authorList>
            <person name="Palmer J.M."/>
        </authorList>
    </citation>
    <scope>NUCLEOTIDE SEQUENCE [LARGE SCALE GENOMIC DNA]</scope>
    <source>
        <strain evidence="2 3">TWF102</strain>
    </source>
</reference>
<protein>
    <submittedName>
        <fullName evidence="2">Uncharacterized protein</fullName>
    </submittedName>
</protein>
<dbReference type="AlphaFoldDB" id="A0A7C8J8G6"/>
<name>A0A7C8J8G6_ORBOL</name>
<comment type="caution">
    <text evidence="2">The sequence shown here is derived from an EMBL/GenBank/DDBJ whole genome shotgun (WGS) entry which is preliminary data.</text>
</comment>
<accession>A0A7C8J8G6</accession>
<feature type="region of interest" description="Disordered" evidence="1">
    <location>
        <begin position="212"/>
        <end position="238"/>
    </location>
</feature>
<proteinExistence type="predicted"/>
<gene>
    <name evidence="2" type="ORF">TWF102_006779</name>
</gene>
<dbReference type="EMBL" id="WIQW01000038">
    <property type="protein sequence ID" value="KAF3096154.1"/>
    <property type="molecule type" value="Genomic_DNA"/>
</dbReference>
<organism evidence="2 3">
    <name type="scientific">Orbilia oligospora</name>
    <name type="common">Nematode-trapping fungus</name>
    <name type="synonym">Arthrobotrys oligospora</name>
    <dbReference type="NCBI Taxonomy" id="2813651"/>
    <lineage>
        <taxon>Eukaryota</taxon>
        <taxon>Fungi</taxon>
        <taxon>Dikarya</taxon>
        <taxon>Ascomycota</taxon>
        <taxon>Pezizomycotina</taxon>
        <taxon>Orbiliomycetes</taxon>
        <taxon>Orbiliales</taxon>
        <taxon>Orbiliaceae</taxon>
        <taxon>Orbilia</taxon>
    </lineage>
</organism>
<feature type="compositionally biased region" description="Basic and acidic residues" evidence="1">
    <location>
        <begin position="220"/>
        <end position="238"/>
    </location>
</feature>
<sequence length="327" mass="37591">MRMMPPQATARVFQLTSILAIFIPNVFCRFVRFTWENGLKPSLSYTDIYDINPAWMNTKCLNLPTPDPTRGLVAVEYYSGPPINPYHPYFLKAVIIFNVFDCPPPSANPRLHYLPLEMLDKSEFPKHPRPKWLQTPNAQYLNLDRGGEEPGVIAPENWEDLQKFKAPEGFEQEPHWIDYSTSEAHSIDMEKMRTGISRVKGDEYVDQLARSLQDGQAGDQTHEKADSSEKEPKGYRESMEDSQWNIVYMQNAFEDSKNLFLGNISALLVPDYRYAHVIGLAREFDEYAKIGERVEGWKPPAEWKEEMEMEDEGLTGMGSPGWDGEEI</sequence>
<evidence type="ECO:0000313" key="2">
    <source>
        <dbReference type="EMBL" id="KAF3096154.1"/>
    </source>
</evidence>